<dbReference type="SUPFAM" id="SSF52343">
    <property type="entry name" value="Ferredoxin reductase-like, C-terminal NADP-linked domain"/>
    <property type="match status" value="1"/>
</dbReference>
<dbReference type="Gene3D" id="2.30.110.10">
    <property type="entry name" value="Electron Transport, Fmn-binding Protein, Chain A"/>
    <property type="match status" value="1"/>
</dbReference>
<dbReference type="InterPro" id="IPR017938">
    <property type="entry name" value="Riboflavin_synthase-like_b-brl"/>
</dbReference>
<dbReference type="Gene3D" id="2.40.30.10">
    <property type="entry name" value="Translation factors"/>
    <property type="match status" value="1"/>
</dbReference>
<dbReference type="SUPFAM" id="SSF63380">
    <property type="entry name" value="Riboflavin synthase domain-like"/>
    <property type="match status" value="1"/>
</dbReference>
<dbReference type="InterPro" id="IPR039261">
    <property type="entry name" value="FNR_nucleotide-bd"/>
</dbReference>
<dbReference type="PROSITE" id="PS51384">
    <property type="entry name" value="FAD_FR"/>
    <property type="match status" value="1"/>
</dbReference>
<dbReference type="PANTHER" id="PTHR42815:SF2">
    <property type="entry name" value="FAD-BINDING, PUTATIVE (AFU_ORTHOLOGUE AFUA_6G07600)-RELATED"/>
    <property type="match status" value="1"/>
</dbReference>
<reference evidence="2" key="1">
    <citation type="submission" date="2023-01" db="EMBL/GenBank/DDBJ databases">
        <authorList>
            <person name="Van Ghelder C."/>
            <person name="Rancurel C."/>
        </authorList>
    </citation>
    <scope>NUCLEOTIDE SEQUENCE</scope>
    <source>
        <strain evidence="2">CNCM I-4278</strain>
    </source>
</reference>
<accession>A0A9W4UBS8</accession>
<evidence type="ECO:0000313" key="3">
    <source>
        <dbReference type="Proteomes" id="UP001152607"/>
    </source>
</evidence>
<dbReference type="OrthoDB" id="436496at2759"/>
<evidence type="ECO:0000259" key="1">
    <source>
        <dbReference type="PROSITE" id="PS51384"/>
    </source>
</evidence>
<dbReference type="Gene3D" id="3.40.50.80">
    <property type="entry name" value="Nucleotide-binding domain of ferredoxin-NADP reductase (FNR) module"/>
    <property type="match status" value="1"/>
</dbReference>
<sequence>MNHSRFSWDTTAMSMLAMAIPFHEGESRVHKLLKIEQGDNPTAGMLTQQAVFMLHKAPLLAIGTLDSEGFPWTSLWGGESSFSEPLGNGIIGTRTPVDRTWDPVVQALVGQSENGKMVKGNDKMVSGLSIDPMARKRVKLFGRMVGGCIDELETEPKDQPEHTGMPKQGQIQLITSIEQSLGNCPKYITQYEIQPALVTSKLAYEGASLSAEAKALILGADMFFLSSATDKDMDSNIRGGPAGFVRVISDTEIAYPEYSGNRLYQSLGNLNLNPKIGIVFPNYETGDVLYMTGISETLIGSDASTLLPGSNLALKIKVRKVRLVKNGLPFRGTRKEPSPYNPLVRTLASEGNIKSTLSSRKTVQLIRKTILAPTVARFTFSVLPDGVKYLPGQWAAFDFSEHLDIGYSHMRNDDPRSLNDDFVRTFTISSTPKAGVESQNEFDITIRKVGTVTDHLFQQNDRAGFEVPLVGIGGEFKIDQDAHGQRLTPFLAGGGVGITPLLGQLDALDKSPDRLKLLWTMRIADSGFALDVLKKTPALAKCTSIFFTGSRATSVETESSLAELVELGANVETRRIGKIDIDAVDANTWYLCAGNPLRRELLAWLEGKTVVFENFDY</sequence>
<feature type="domain" description="FAD-binding FR-type" evidence="1">
    <location>
        <begin position="358"/>
        <end position="479"/>
    </location>
</feature>
<dbReference type="GO" id="GO:0016491">
    <property type="term" value="F:oxidoreductase activity"/>
    <property type="evidence" value="ECO:0007669"/>
    <property type="project" value="InterPro"/>
</dbReference>
<evidence type="ECO:0000313" key="2">
    <source>
        <dbReference type="EMBL" id="CAI6332086.1"/>
    </source>
</evidence>
<gene>
    <name evidence="2" type="ORF">PDIGIT_LOCUS5115</name>
</gene>
<protein>
    <recommendedName>
        <fullName evidence="1">FAD-binding FR-type domain-containing protein</fullName>
    </recommendedName>
</protein>
<dbReference type="Proteomes" id="UP001152607">
    <property type="component" value="Unassembled WGS sequence"/>
</dbReference>
<dbReference type="EMBL" id="CAOQHR010000003">
    <property type="protein sequence ID" value="CAI6332086.1"/>
    <property type="molecule type" value="Genomic_DNA"/>
</dbReference>
<dbReference type="InterPro" id="IPR017927">
    <property type="entry name" value="FAD-bd_FR_type"/>
</dbReference>
<name>A0A9W4UBS8_9PLEO</name>
<dbReference type="AlphaFoldDB" id="A0A9W4UBS8"/>
<organism evidence="2 3">
    <name type="scientific">Periconia digitata</name>
    <dbReference type="NCBI Taxonomy" id="1303443"/>
    <lineage>
        <taxon>Eukaryota</taxon>
        <taxon>Fungi</taxon>
        <taxon>Dikarya</taxon>
        <taxon>Ascomycota</taxon>
        <taxon>Pezizomycotina</taxon>
        <taxon>Dothideomycetes</taxon>
        <taxon>Pleosporomycetidae</taxon>
        <taxon>Pleosporales</taxon>
        <taxon>Massarineae</taxon>
        <taxon>Periconiaceae</taxon>
        <taxon>Periconia</taxon>
    </lineage>
</organism>
<comment type="caution">
    <text evidence="2">The sequence shown here is derived from an EMBL/GenBank/DDBJ whole genome shotgun (WGS) entry which is preliminary data.</text>
</comment>
<keyword evidence="3" id="KW-1185">Reference proteome</keyword>
<dbReference type="PANTHER" id="PTHR42815">
    <property type="entry name" value="FAD-BINDING, PUTATIVE (AFU_ORTHOLOGUE AFUA_6G07600)-RELATED"/>
    <property type="match status" value="1"/>
</dbReference>
<dbReference type="InterPro" id="IPR012349">
    <property type="entry name" value="Split_barrel_FMN-bd"/>
</dbReference>
<proteinExistence type="predicted"/>